<feature type="compositionally biased region" description="Polar residues" evidence="10">
    <location>
        <begin position="298"/>
        <end position="308"/>
    </location>
</feature>
<feature type="compositionally biased region" description="Polar residues" evidence="10">
    <location>
        <begin position="277"/>
        <end position="288"/>
    </location>
</feature>
<keyword evidence="5" id="KW-0378">Hydrolase</keyword>
<protein>
    <recommendedName>
        <fullName evidence="3">histone deacetylase</fullName>
        <ecNumber evidence="3">3.5.1.98</ecNumber>
    </recommendedName>
</protein>
<evidence type="ECO:0000313" key="12">
    <source>
        <dbReference type="RefSeq" id="XP_022235146.1"/>
    </source>
</evidence>
<sequence length="393" mass="43741">IQGIRLFVEELGKVSNVVVEELGKFSNVVVEELGKVSNVVVEELGNCLTKWLLLTVRVSSVDLNGAGCARESGVMETRMADLTNNVNNSIITAGTQDQGVHFQQQLLQLKQEQQLQQQLLLQHFQQQQQQLAEQHELQFQERIKEYLEHQKRNEKQKLEKERREKEKLDALKKKEKHEQSAVASSEVKQRLQEFVLSKRQRETASSSANNSPPNFCNWHPLLGKYDDDFPLRKTASEPNLKVRSVLKQKVLDRRSSPLLRRKDKGPIPVKRRPLLANGNSSKSDSGPGSPQEGASIHSLHSSNGSTPIQEEPGPYLFGHGSNMSLYSSPSMPNITLGRPPVPTSNAAEGKGMSAMSEAQLRATAAARLGVPLTSHMLHSSLPFYPSLPVIDGE</sequence>
<keyword evidence="11" id="KW-1185">Reference proteome</keyword>
<evidence type="ECO:0000256" key="8">
    <source>
        <dbReference type="ARBA" id="ARBA00023163"/>
    </source>
</evidence>
<keyword evidence="9" id="KW-0539">Nucleus</keyword>
<feature type="region of interest" description="Disordered" evidence="10">
    <location>
        <begin position="253"/>
        <end position="349"/>
    </location>
</feature>
<keyword evidence="8" id="KW-0804">Transcription</keyword>
<organism evidence="11 12">
    <name type="scientific">Limulus polyphemus</name>
    <name type="common">Atlantic horseshoe crab</name>
    <dbReference type="NCBI Taxonomy" id="6850"/>
    <lineage>
        <taxon>Eukaryota</taxon>
        <taxon>Metazoa</taxon>
        <taxon>Ecdysozoa</taxon>
        <taxon>Arthropoda</taxon>
        <taxon>Chelicerata</taxon>
        <taxon>Merostomata</taxon>
        <taxon>Xiphosura</taxon>
        <taxon>Limulidae</taxon>
        <taxon>Limulus</taxon>
    </lineage>
</organism>
<gene>
    <name evidence="12" type="primary">LOC106475286</name>
</gene>
<evidence type="ECO:0000256" key="5">
    <source>
        <dbReference type="ARBA" id="ARBA00022801"/>
    </source>
</evidence>
<feature type="compositionally biased region" description="Basic residues" evidence="10">
    <location>
        <begin position="259"/>
        <end position="273"/>
    </location>
</feature>
<accession>A0ABM1RUU1</accession>
<keyword evidence="4" id="KW-0678">Repressor</keyword>
<evidence type="ECO:0000313" key="11">
    <source>
        <dbReference type="Proteomes" id="UP000694941"/>
    </source>
</evidence>
<feature type="compositionally biased region" description="Basic and acidic residues" evidence="10">
    <location>
        <begin position="152"/>
        <end position="179"/>
    </location>
</feature>
<evidence type="ECO:0000256" key="10">
    <source>
        <dbReference type="SAM" id="MobiDB-lite"/>
    </source>
</evidence>
<dbReference type="GeneID" id="106475286"/>
<keyword evidence="7" id="KW-0805">Transcription regulation</keyword>
<dbReference type="PANTHER" id="PTHR45364:SF13">
    <property type="entry name" value="HISTONE DEACETYLASE"/>
    <property type="match status" value="1"/>
</dbReference>
<proteinExistence type="inferred from homology"/>
<evidence type="ECO:0000256" key="7">
    <source>
        <dbReference type="ARBA" id="ARBA00023015"/>
    </source>
</evidence>
<evidence type="ECO:0000256" key="4">
    <source>
        <dbReference type="ARBA" id="ARBA00022491"/>
    </source>
</evidence>
<feature type="compositionally biased region" description="Polar residues" evidence="10">
    <location>
        <begin position="321"/>
        <end position="333"/>
    </location>
</feature>
<dbReference type="RefSeq" id="XP_022235146.1">
    <property type="nucleotide sequence ID" value="XM_022379438.1"/>
</dbReference>
<comment type="subcellular location">
    <subcellularLocation>
        <location evidence="1">Nucleus</location>
    </subcellularLocation>
</comment>
<feature type="region of interest" description="Disordered" evidence="10">
    <location>
        <begin position="152"/>
        <end position="185"/>
    </location>
</feature>
<evidence type="ECO:0000256" key="1">
    <source>
        <dbReference type="ARBA" id="ARBA00004123"/>
    </source>
</evidence>
<name>A0ABM1RUU1_LIMPO</name>
<dbReference type="PANTHER" id="PTHR45364">
    <property type="entry name" value="HISTONE DEACETYLASE 9-RELATED"/>
    <property type="match status" value="1"/>
</dbReference>
<dbReference type="Proteomes" id="UP000694941">
    <property type="component" value="Unplaced"/>
</dbReference>
<dbReference type="Gene3D" id="6.10.250.1550">
    <property type="match status" value="1"/>
</dbReference>
<evidence type="ECO:0000256" key="9">
    <source>
        <dbReference type="ARBA" id="ARBA00023242"/>
    </source>
</evidence>
<keyword evidence="6" id="KW-0156">Chromatin regulator</keyword>
<evidence type="ECO:0000256" key="3">
    <source>
        <dbReference type="ARBA" id="ARBA00012111"/>
    </source>
</evidence>
<reference evidence="12" key="1">
    <citation type="submission" date="2025-08" db="UniProtKB">
        <authorList>
            <consortium name="RefSeq"/>
        </authorList>
    </citation>
    <scope>IDENTIFICATION</scope>
    <source>
        <tissue evidence="12">Muscle</tissue>
    </source>
</reference>
<evidence type="ECO:0000256" key="6">
    <source>
        <dbReference type="ARBA" id="ARBA00022853"/>
    </source>
</evidence>
<feature type="non-terminal residue" evidence="12">
    <location>
        <position position="393"/>
    </location>
</feature>
<evidence type="ECO:0000256" key="2">
    <source>
        <dbReference type="ARBA" id="ARBA00007738"/>
    </source>
</evidence>
<dbReference type="EC" id="3.5.1.98" evidence="3"/>
<feature type="non-terminal residue" evidence="12">
    <location>
        <position position="1"/>
    </location>
</feature>
<comment type="similarity">
    <text evidence="2">Belongs to the histone deacetylase family. HD type 2 subfamily.</text>
</comment>